<feature type="transmembrane region" description="Helical" evidence="1">
    <location>
        <begin position="220"/>
        <end position="240"/>
    </location>
</feature>
<feature type="transmembrane region" description="Helical" evidence="1">
    <location>
        <begin position="33"/>
        <end position="52"/>
    </location>
</feature>
<feature type="transmembrane region" description="Helical" evidence="1">
    <location>
        <begin position="182"/>
        <end position="200"/>
    </location>
</feature>
<gene>
    <name evidence="2" type="ORF">DTO96_102056</name>
</gene>
<organism evidence="2 3">
    <name type="scientific">Ephemeroptericola cinctiostellae</name>
    <dbReference type="NCBI Taxonomy" id="2268024"/>
    <lineage>
        <taxon>Bacteria</taxon>
        <taxon>Pseudomonadati</taxon>
        <taxon>Pseudomonadota</taxon>
        <taxon>Betaproteobacteria</taxon>
        <taxon>Burkholderiales</taxon>
        <taxon>Burkholderiaceae</taxon>
        <taxon>Ephemeroptericola</taxon>
    </lineage>
</organism>
<dbReference type="RefSeq" id="WP_114563398.1">
    <property type="nucleotide sequence ID" value="NZ_CP031124.1"/>
</dbReference>
<sequence length="246" mass="26237">MRSGNPTLSDEAFKQRAGTAGDRMTLNGTVNKTGILLFIAVVCAALPWRLLMQQSPMASMMMPLATGAAVIGFILALIISFKTHTAPYLAPAYAAAEGVFLGAISAIFEMRYPGIVLQAMALTFGTLGCLLLAYKSGLIRASENFKLGVVAATGAVAVLYLVNFVMSFFGSGMGFISAPTPIGIGFSVLVVAIAALNLVLDFDFIERGVASGSPKYMEWYGAFGLVVTLVWLYLEILRLLSKLRDR</sequence>
<dbReference type="OrthoDB" id="116480at2"/>
<proteinExistence type="predicted"/>
<reference evidence="3" key="1">
    <citation type="submission" date="2018-07" db="EMBL/GenBank/DDBJ databases">
        <authorList>
            <person name="Kim H."/>
        </authorList>
    </citation>
    <scope>NUCLEOTIDE SEQUENCE [LARGE SCALE GENOMIC DNA]</scope>
    <source>
        <strain evidence="3">F02</strain>
    </source>
</reference>
<accession>A0A345DD71</accession>
<dbReference type="KEGG" id="hyf:DTO96_102056"/>
<feature type="transmembrane region" description="Helical" evidence="1">
    <location>
        <begin position="64"/>
        <end position="82"/>
    </location>
</feature>
<evidence type="ECO:0000256" key="1">
    <source>
        <dbReference type="SAM" id="Phobius"/>
    </source>
</evidence>
<feature type="transmembrane region" description="Helical" evidence="1">
    <location>
        <begin position="147"/>
        <end position="170"/>
    </location>
</feature>
<dbReference type="PANTHER" id="PTHR41282">
    <property type="entry name" value="CONSERVED TRANSMEMBRANE PROTEIN-RELATED"/>
    <property type="match status" value="1"/>
</dbReference>
<dbReference type="EMBL" id="CP031124">
    <property type="protein sequence ID" value="AXF86309.1"/>
    <property type="molecule type" value="Genomic_DNA"/>
</dbReference>
<keyword evidence="3" id="KW-1185">Reference proteome</keyword>
<dbReference type="Proteomes" id="UP000252182">
    <property type="component" value="Chromosome"/>
</dbReference>
<keyword evidence="1" id="KW-0472">Membrane</keyword>
<dbReference type="Pfam" id="PF12811">
    <property type="entry name" value="BaxI_1"/>
    <property type="match status" value="1"/>
</dbReference>
<dbReference type="PIRSF" id="PIRSF009160">
    <property type="entry name" value="UCP009160"/>
    <property type="match status" value="1"/>
</dbReference>
<name>A0A345DD71_9BURK</name>
<feature type="transmembrane region" description="Helical" evidence="1">
    <location>
        <begin position="115"/>
        <end position="135"/>
    </location>
</feature>
<keyword evidence="1" id="KW-0812">Transmembrane</keyword>
<evidence type="ECO:0000313" key="2">
    <source>
        <dbReference type="EMBL" id="AXF86309.1"/>
    </source>
</evidence>
<feature type="transmembrane region" description="Helical" evidence="1">
    <location>
        <begin position="88"/>
        <end position="108"/>
    </location>
</feature>
<evidence type="ECO:0008006" key="4">
    <source>
        <dbReference type="Google" id="ProtNLM"/>
    </source>
</evidence>
<dbReference type="PANTHER" id="PTHR41282:SF1">
    <property type="entry name" value="CONSERVED TRANSMEMBRANE PROTEIN-RELATED"/>
    <property type="match status" value="1"/>
</dbReference>
<dbReference type="AlphaFoldDB" id="A0A345DD71"/>
<dbReference type="InterPro" id="IPR010539">
    <property type="entry name" value="BaxI_1-like"/>
</dbReference>
<protein>
    <recommendedName>
        <fullName evidence="4">Bax inhibitor-1/YccA family protein</fullName>
    </recommendedName>
</protein>
<evidence type="ECO:0000313" key="3">
    <source>
        <dbReference type="Proteomes" id="UP000252182"/>
    </source>
</evidence>
<keyword evidence="1" id="KW-1133">Transmembrane helix</keyword>